<gene>
    <name evidence="16" type="primary">DMT105</name>
    <name evidence="16" type="ORF">Zm00014a_028718</name>
</gene>
<keyword evidence="6" id="KW-0156">Chromatin regulator</keyword>
<dbReference type="CDD" id="cd04716">
    <property type="entry name" value="BAH_plantDCM_I"/>
    <property type="match status" value="1"/>
</dbReference>
<keyword evidence="10" id="KW-0539">Nucleus</keyword>
<keyword evidence="4 12" id="KW-0808">Transferase</keyword>
<evidence type="ECO:0000259" key="14">
    <source>
        <dbReference type="PROSITE" id="PS50013"/>
    </source>
</evidence>
<evidence type="ECO:0000259" key="15">
    <source>
        <dbReference type="PROSITE" id="PS51038"/>
    </source>
</evidence>
<dbReference type="PROSITE" id="PS00094">
    <property type="entry name" value="C5_MTASE_1"/>
    <property type="match status" value="1"/>
</dbReference>
<feature type="compositionally biased region" description="Low complexity" evidence="13">
    <location>
        <begin position="1"/>
        <end position="14"/>
    </location>
</feature>
<dbReference type="EC" id="2.1.1.37" evidence="2"/>
<dbReference type="PROSITE" id="PS51679">
    <property type="entry name" value="SAM_MT_C5"/>
    <property type="match status" value="1"/>
</dbReference>
<evidence type="ECO:0000256" key="9">
    <source>
        <dbReference type="ARBA" id="ARBA00023163"/>
    </source>
</evidence>
<feature type="region of interest" description="Disordered" evidence="13">
    <location>
        <begin position="1"/>
        <end position="107"/>
    </location>
</feature>
<dbReference type="SUPFAM" id="SSF53335">
    <property type="entry name" value="S-adenosyl-L-methionine-dependent methyltransferases"/>
    <property type="match status" value="1"/>
</dbReference>
<dbReference type="GO" id="GO:0032259">
    <property type="term" value="P:methylation"/>
    <property type="evidence" value="ECO:0007669"/>
    <property type="project" value="UniProtKB-KW"/>
</dbReference>
<evidence type="ECO:0000313" key="16">
    <source>
        <dbReference type="EMBL" id="PWZ40241.1"/>
    </source>
</evidence>
<dbReference type="Gene3D" id="3.90.120.10">
    <property type="entry name" value="DNA Methylase, subunit A, domain 2"/>
    <property type="match status" value="1"/>
</dbReference>
<evidence type="ECO:0000256" key="8">
    <source>
        <dbReference type="ARBA" id="ARBA00023125"/>
    </source>
</evidence>
<keyword evidence="8" id="KW-0238">DNA-binding</keyword>
<dbReference type="GO" id="GO:0003682">
    <property type="term" value="F:chromatin binding"/>
    <property type="evidence" value="ECO:0007669"/>
    <property type="project" value="InterPro"/>
</dbReference>
<dbReference type="FunFam" id="3.40.50.150:FF:000143">
    <property type="entry name" value="DNA (cytosine-5)-methyltransferase 1"/>
    <property type="match status" value="1"/>
</dbReference>
<dbReference type="Pfam" id="PF00385">
    <property type="entry name" value="Chromo"/>
    <property type="match status" value="1"/>
</dbReference>
<reference evidence="16" key="1">
    <citation type="journal article" date="2018" name="Nat. Genet.">
        <title>Extensive intraspecific gene order and gene structural variations between Mo17 and other maize genomes.</title>
        <authorList>
            <person name="Sun S."/>
            <person name="Zhou Y."/>
            <person name="Chen J."/>
            <person name="Shi J."/>
            <person name="Zhao H."/>
            <person name="Zhao H."/>
            <person name="Song W."/>
            <person name="Zhang M."/>
            <person name="Cui Y."/>
            <person name="Dong X."/>
            <person name="Liu H."/>
            <person name="Ma X."/>
            <person name="Jiao Y."/>
            <person name="Wang B."/>
            <person name="Wei X."/>
            <person name="Stein J.C."/>
            <person name="Glaubitz J.C."/>
            <person name="Lu F."/>
            <person name="Yu G."/>
            <person name="Liang C."/>
            <person name="Fengler K."/>
            <person name="Li B."/>
            <person name="Rafalski A."/>
            <person name="Schnable P.S."/>
            <person name="Ware D.H."/>
            <person name="Buckler E.S."/>
            <person name="Lai J."/>
        </authorList>
    </citation>
    <scope>NUCLEOTIDE SEQUENCE [LARGE SCALE GENOMIC DNA]</scope>
    <source>
        <tissue evidence="16">Seedling</tissue>
    </source>
</reference>
<feature type="compositionally biased region" description="Basic and acidic residues" evidence="13">
    <location>
        <begin position="21"/>
        <end position="30"/>
    </location>
</feature>
<dbReference type="InterPro" id="IPR001525">
    <property type="entry name" value="C5_MeTfrase"/>
</dbReference>
<dbReference type="InterPro" id="IPR023780">
    <property type="entry name" value="Chromo_domain"/>
</dbReference>
<feature type="domain" description="Chromo" evidence="14">
    <location>
        <begin position="440"/>
        <end position="494"/>
    </location>
</feature>
<feature type="compositionally biased region" description="Basic residues" evidence="13">
    <location>
        <begin position="42"/>
        <end position="57"/>
    </location>
</feature>
<dbReference type="PANTHER" id="PTHR10629:SF50">
    <property type="entry name" value="DNA (CYTOSINE-5)-METHYLTRANSFERASE CMT3"/>
    <property type="match status" value="1"/>
</dbReference>
<dbReference type="PROSITE" id="PS50013">
    <property type="entry name" value="CHROMO_2"/>
    <property type="match status" value="1"/>
</dbReference>
<dbReference type="SUPFAM" id="SSF54160">
    <property type="entry name" value="Chromo domain-like"/>
    <property type="match status" value="1"/>
</dbReference>
<evidence type="ECO:0000256" key="1">
    <source>
        <dbReference type="ARBA" id="ARBA00004123"/>
    </source>
</evidence>
<evidence type="ECO:0000256" key="4">
    <source>
        <dbReference type="ARBA" id="ARBA00022679"/>
    </source>
</evidence>
<dbReference type="InterPro" id="IPR016197">
    <property type="entry name" value="Chromo-like_dom_sf"/>
</dbReference>
<dbReference type="InterPro" id="IPR001025">
    <property type="entry name" value="BAH_dom"/>
</dbReference>
<dbReference type="Gene3D" id="2.30.30.490">
    <property type="match status" value="1"/>
</dbReference>
<evidence type="ECO:0000256" key="3">
    <source>
        <dbReference type="ARBA" id="ARBA00022603"/>
    </source>
</evidence>
<evidence type="ECO:0000256" key="10">
    <source>
        <dbReference type="ARBA" id="ARBA00023242"/>
    </source>
</evidence>
<comment type="catalytic activity">
    <reaction evidence="11">
        <text>a 2'-deoxycytidine in DNA + S-adenosyl-L-methionine = a 5-methyl-2'-deoxycytidine in DNA + S-adenosyl-L-homocysteine + H(+)</text>
        <dbReference type="Rhea" id="RHEA:13681"/>
        <dbReference type="Rhea" id="RHEA-COMP:11369"/>
        <dbReference type="Rhea" id="RHEA-COMP:11370"/>
        <dbReference type="ChEBI" id="CHEBI:15378"/>
        <dbReference type="ChEBI" id="CHEBI:57856"/>
        <dbReference type="ChEBI" id="CHEBI:59789"/>
        <dbReference type="ChEBI" id="CHEBI:85452"/>
        <dbReference type="ChEBI" id="CHEBI:85454"/>
        <dbReference type="EC" id="2.1.1.37"/>
    </reaction>
</comment>
<keyword evidence="5 12" id="KW-0949">S-adenosyl-L-methionine</keyword>
<evidence type="ECO:0000256" key="12">
    <source>
        <dbReference type="PROSITE-ProRule" id="PRU01016"/>
    </source>
</evidence>
<keyword evidence="9" id="KW-0804">Transcription</keyword>
<evidence type="ECO:0000256" key="13">
    <source>
        <dbReference type="SAM" id="MobiDB-lite"/>
    </source>
</evidence>
<dbReference type="FunFam" id="3.90.120.10:FF:000003">
    <property type="entry name" value="DNA (cytosine-5)-methyltransferase 1"/>
    <property type="match status" value="1"/>
</dbReference>
<keyword evidence="3 12" id="KW-0489">Methyltransferase</keyword>
<comment type="caution">
    <text evidence="16">The sequence shown here is derived from an EMBL/GenBank/DDBJ whole genome shotgun (WGS) entry which is preliminary data.</text>
</comment>
<dbReference type="Gene3D" id="3.40.50.150">
    <property type="entry name" value="Vaccinia Virus protein VP39"/>
    <property type="match status" value="1"/>
</dbReference>
<dbReference type="GO" id="GO:0006325">
    <property type="term" value="P:chromatin organization"/>
    <property type="evidence" value="ECO:0007669"/>
    <property type="project" value="UniProtKB-KW"/>
</dbReference>
<comment type="subcellular location">
    <subcellularLocation>
        <location evidence="1">Nucleus</location>
    </subcellularLocation>
</comment>
<dbReference type="FunFam" id="2.30.30.490:FF:000011">
    <property type="entry name" value="DNA (cytosine-5)-methyltransferase 1"/>
    <property type="match status" value="1"/>
</dbReference>
<dbReference type="Pfam" id="PF01426">
    <property type="entry name" value="BAH"/>
    <property type="match status" value="1"/>
</dbReference>
<evidence type="ECO:0000256" key="2">
    <source>
        <dbReference type="ARBA" id="ARBA00011975"/>
    </source>
</evidence>
<dbReference type="Pfam" id="PF00145">
    <property type="entry name" value="DNA_methylase"/>
    <property type="match status" value="1"/>
</dbReference>
<dbReference type="InterPro" id="IPR000953">
    <property type="entry name" value="Chromo/chromo_shadow_dom"/>
</dbReference>
<organism evidence="16">
    <name type="scientific">Zea mays</name>
    <name type="common">Maize</name>
    <dbReference type="NCBI Taxonomy" id="4577"/>
    <lineage>
        <taxon>Eukaryota</taxon>
        <taxon>Viridiplantae</taxon>
        <taxon>Streptophyta</taxon>
        <taxon>Embryophyta</taxon>
        <taxon>Tracheophyta</taxon>
        <taxon>Spermatophyta</taxon>
        <taxon>Magnoliopsida</taxon>
        <taxon>Liliopsida</taxon>
        <taxon>Poales</taxon>
        <taxon>Poaceae</taxon>
        <taxon>PACMAD clade</taxon>
        <taxon>Panicoideae</taxon>
        <taxon>Andropogonodae</taxon>
        <taxon>Andropogoneae</taxon>
        <taxon>Tripsacinae</taxon>
        <taxon>Zea</taxon>
    </lineage>
</organism>
<dbReference type="GO" id="GO:0005634">
    <property type="term" value="C:nucleus"/>
    <property type="evidence" value="ECO:0007669"/>
    <property type="project" value="UniProtKB-SubCell"/>
</dbReference>
<dbReference type="InterPro" id="IPR018117">
    <property type="entry name" value="C5_DNA_meth_AS"/>
</dbReference>
<dbReference type="InterPro" id="IPR043151">
    <property type="entry name" value="BAH_sf"/>
</dbReference>
<evidence type="ECO:0000256" key="6">
    <source>
        <dbReference type="ARBA" id="ARBA00022853"/>
    </source>
</evidence>
<dbReference type="PROSITE" id="PS51038">
    <property type="entry name" value="BAH"/>
    <property type="match status" value="1"/>
</dbReference>
<dbReference type="EMBL" id="NCVQ01000003">
    <property type="protein sequence ID" value="PWZ40241.1"/>
    <property type="molecule type" value="Genomic_DNA"/>
</dbReference>
<evidence type="ECO:0000256" key="11">
    <source>
        <dbReference type="ARBA" id="ARBA00047422"/>
    </source>
</evidence>
<keyword evidence="7" id="KW-0805">Transcription regulation</keyword>
<proteinExistence type="inferred from homology"/>
<accession>A0A3L6G0D7</accession>
<dbReference type="SMART" id="SM00298">
    <property type="entry name" value="CHROMO"/>
    <property type="match status" value="1"/>
</dbReference>
<dbReference type="GO" id="GO:0003677">
    <property type="term" value="F:DNA binding"/>
    <property type="evidence" value="ECO:0007669"/>
    <property type="project" value="UniProtKB-KW"/>
</dbReference>
<dbReference type="InterPro" id="IPR050390">
    <property type="entry name" value="C5-Methyltransferase"/>
</dbReference>
<dbReference type="AlphaFoldDB" id="A0A3L6G0D7"/>
<dbReference type="SMART" id="SM00439">
    <property type="entry name" value="BAH"/>
    <property type="match status" value="1"/>
</dbReference>
<protein>
    <recommendedName>
        <fullName evidence="2">DNA (cytosine-5-)-methyltransferase</fullName>
        <ecNumber evidence="2">2.1.1.37</ecNumber>
    </recommendedName>
</protein>
<feature type="region of interest" description="Disordered" evidence="13">
    <location>
        <begin position="152"/>
        <end position="171"/>
    </location>
</feature>
<sequence>MAPSSPSSARPTRASGRKRSAMAEEIHQNQEEEEEVVAASTAKRRRKAASSGKKPKPTPKQAKPAVAGMKKKGETEKTEPVVDDVCAEEPDEEELAMGEEEAEAEEQAMQEVVAAVAAGSPGKKRVGRRSAAASGDHVPEFIGSPVAAAEAHSNWPKRYERSTAANKPEEDDELKARCHYRSAKVDNIVYCLGDDVYVKAGENEADYIGRITEFFEGTDRCHYFTCRWFFRAEDTVINSLVSINVDGHKHDPRRVFLSEEKNDNVLDCIISKVKIVHVDPNMDPKAKAQLIEHCDLYYDMSYSVAYSTFANISSGSETASGISSDDAGLETSSNMPERTATLLDLYSGCGGMSTGLCLGAALSGLKLETRWAVDLNSFACQSLKYNHPQTEVRNEKADEFLALLKEWAVLCEKYVHQDVDSNLAGSEDQEDADTLDKDEFVVQKLIGIRYDGTGRKKGVYFKVQWEGYGPEEDTWEPIDNLSDCPLKIREFVQEGRKRKILPLPGDVDVICGGPPCQGISGFNRFRNRDEPLKDEKNKQMVTFMDIVAYLKPKYVLMENVVDILKFADGYLGKYALSCLVAMKYQARLGMMVAGCYGLPQFRMRVFLWGALSSMVLPKYPLPTYDVVVRGGAPNAFSVENHQPNDVMEYGGSPKTEFQRYIRLGRKATYEVYSIFILSDMLDWSFGEEAGPDEGKLLDHQPLRLNNDDYERVKQIPVKKGANFRDLKGVKVGANNVVEWDPEVERVYLSSGKPLVPDYAMSFIKGKSLKPFGRLWWDETVPTVVTRAEPHNQVILHPTQARVLTIRENARLQGFPDYYRLFGPIKEKYIQVGNAVAVPVARALGYCLGQAYLGESDGSQPLYQLPASFTSVGRTAVQANAASVGTPAGEVVEQ</sequence>
<name>A0A3L6G0D7_MAIZE</name>
<dbReference type="Proteomes" id="UP000251960">
    <property type="component" value="Chromosome 2"/>
</dbReference>
<comment type="similarity">
    <text evidence="12">Belongs to the class I-like SAM-binding methyltransferase superfamily. C5-methyltransferase family.</text>
</comment>
<dbReference type="PANTHER" id="PTHR10629">
    <property type="entry name" value="CYTOSINE-SPECIFIC METHYLTRANSFERASE"/>
    <property type="match status" value="1"/>
</dbReference>
<feature type="active site" evidence="12">
    <location>
        <position position="516"/>
    </location>
</feature>
<dbReference type="CDD" id="cd18635">
    <property type="entry name" value="CD_CMT3_like"/>
    <property type="match status" value="1"/>
</dbReference>
<feature type="domain" description="BAH" evidence="15">
    <location>
        <begin position="188"/>
        <end position="313"/>
    </location>
</feature>
<feature type="compositionally biased region" description="Basic and acidic residues" evidence="13">
    <location>
        <begin position="71"/>
        <end position="80"/>
    </location>
</feature>
<evidence type="ECO:0000256" key="7">
    <source>
        <dbReference type="ARBA" id="ARBA00023015"/>
    </source>
</evidence>
<dbReference type="GO" id="GO:0003886">
    <property type="term" value="F:DNA (cytosine-5-)-methyltransferase activity"/>
    <property type="evidence" value="ECO:0007669"/>
    <property type="project" value="UniProtKB-EC"/>
</dbReference>
<dbReference type="PRINTS" id="PR00105">
    <property type="entry name" value="C5METTRFRASE"/>
</dbReference>
<feature type="compositionally biased region" description="Acidic residues" evidence="13">
    <location>
        <begin position="81"/>
        <end position="107"/>
    </location>
</feature>
<dbReference type="InterPro" id="IPR029063">
    <property type="entry name" value="SAM-dependent_MTases_sf"/>
</dbReference>
<evidence type="ECO:0000256" key="5">
    <source>
        <dbReference type="ARBA" id="ARBA00022691"/>
    </source>
</evidence>